<dbReference type="EMBL" id="NXHG01000011">
    <property type="protein sequence ID" value="PCM60193.1"/>
    <property type="molecule type" value="Genomic_DNA"/>
</dbReference>
<protein>
    <submittedName>
        <fullName evidence="1">Uncharacterized protein</fullName>
    </submittedName>
</protein>
<evidence type="ECO:0000313" key="2">
    <source>
        <dbReference type="Proteomes" id="UP000217648"/>
    </source>
</evidence>
<evidence type="ECO:0000313" key="1">
    <source>
        <dbReference type="EMBL" id="PCM60193.1"/>
    </source>
</evidence>
<dbReference type="PIRSF" id="PIRSF014677">
    <property type="entry name" value="UCP014677"/>
    <property type="match status" value="1"/>
</dbReference>
<gene>
    <name evidence="1" type="ORF">CP911_18815</name>
</gene>
<dbReference type="InterPro" id="IPR011202">
    <property type="entry name" value="UCP014677"/>
</dbReference>
<name>A0A2A5MGX0_9ENTR</name>
<sequence length="529" mass="60639">MNFKKKLEEHFKQFEASPVLFVGSGVSRRYLGVPCWQDLLKHFAEAIGENHIKLKTKSNGDLPEYAQLLVSAYAEKWWDTEEGQLALSEKEQEKTFINEQSPLKLSISKYIENAHENIIDNDELKHEISLFAKANIDGVITTNWDVFLESLFPKFTTFIGQDGLITGRSHGIAEIYKIHGCCTEPNSLILTSSDYDKYRKKNPYLSSKLLTMFIERPVIFLGYSLTDEHIAEILEDIVSCFPDASLDFLQNKLLFVEWKPELEEADISDSVIHKKIPVKYVQAPSYKEIFEVLSETKKRIPAHLFRMIKDELYELVLTDDPKGKLYVRDSEKIEEGANTTEFVVGYGAISMVKKSESMAAKGLVGLERVDLIREVVFENGHYDWECVVNDVLPNICKGNARIPIFHFLNHANLINPDGSIINESELAGGVLSRLDITPVTFQSQGWDKRRSETVPEVRVGINELYLAYDFGFFLRMIPYMEPGLIKRDIDELLKILKKHIDEAMSTQILSSNFCRLVCVYDYIKNSNRF</sequence>
<dbReference type="Proteomes" id="UP000217648">
    <property type="component" value="Unassembled WGS sequence"/>
</dbReference>
<dbReference type="Pfam" id="PF13289">
    <property type="entry name" value="SIR2_2"/>
    <property type="match status" value="1"/>
</dbReference>
<comment type="caution">
    <text evidence="1">The sequence shown here is derived from an EMBL/GenBank/DDBJ whole genome shotgun (WGS) entry which is preliminary data.</text>
</comment>
<dbReference type="RefSeq" id="WP_096833814.1">
    <property type="nucleotide sequence ID" value="NZ_JAKCUX010000011.1"/>
</dbReference>
<proteinExistence type="predicted"/>
<dbReference type="AlphaFoldDB" id="A0A2A5MGX0"/>
<reference evidence="1 2" key="1">
    <citation type="submission" date="2017-09" db="EMBL/GenBank/DDBJ databases">
        <title>Mdr eskape-Ghana.</title>
        <authorList>
            <person name="Agyepong N."/>
            <person name="Janice J."/>
            <person name="Samuelsen O."/>
            <person name="Owusu-Ofori A."/>
            <person name="Sundsfjord A."/>
            <person name="Essack S."/>
            <person name="Pedersen T."/>
        </authorList>
    </citation>
    <scope>NUCLEOTIDE SEQUENCE [LARGE SCALE GENOMIC DNA]</scope>
    <source>
        <strain evidence="1 2">46</strain>
    </source>
</reference>
<organism evidence="1 2">
    <name type="scientific">Klebsiella quasipneumoniae</name>
    <dbReference type="NCBI Taxonomy" id="1463165"/>
    <lineage>
        <taxon>Bacteria</taxon>
        <taxon>Pseudomonadati</taxon>
        <taxon>Pseudomonadota</taxon>
        <taxon>Gammaproteobacteria</taxon>
        <taxon>Enterobacterales</taxon>
        <taxon>Enterobacteriaceae</taxon>
        <taxon>Klebsiella/Raoultella group</taxon>
        <taxon>Klebsiella</taxon>
        <taxon>Klebsiella pneumoniae complex</taxon>
    </lineage>
</organism>
<accession>A0A2A5MGX0</accession>